<keyword evidence="1" id="KW-0472">Membrane</keyword>
<proteinExistence type="predicted"/>
<dbReference type="Pfam" id="PF04632">
    <property type="entry name" value="FUSC"/>
    <property type="match status" value="1"/>
</dbReference>
<evidence type="ECO:0000256" key="1">
    <source>
        <dbReference type="SAM" id="Phobius"/>
    </source>
</evidence>
<feature type="transmembrane region" description="Helical" evidence="1">
    <location>
        <begin position="75"/>
        <end position="93"/>
    </location>
</feature>
<accession>A0A7X2IQJ2</accession>
<dbReference type="GO" id="GO:0005886">
    <property type="term" value="C:plasma membrane"/>
    <property type="evidence" value="ECO:0007669"/>
    <property type="project" value="InterPro"/>
</dbReference>
<dbReference type="InterPro" id="IPR006726">
    <property type="entry name" value="PHBA_efflux_AaeB/fusaric-R"/>
</dbReference>
<feature type="transmembrane region" description="Helical" evidence="1">
    <location>
        <begin position="50"/>
        <end position="68"/>
    </location>
</feature>
<feature type="transmembrane region" description="Helical" evidence="1">
    <location>
        <begin position="443"/>
        <end position="461"/>
    </location>
</feature>
<name>A0A7X2IQJ2_9BURK</name>
<feature type="transmembrane region" description="Helical" evidence="1">
    <location>
        <begin position="123"/>
        <end position="140"/>
    </location>
</feature>
<reference evidence="2 3" key="1">
    <citation type="submission" date="2019-11" db="EMBL/GenBank/DDBJ databases">
        <title>Novel species isolated from a subtropical stream in China.</title>
        <authorList>
            <person name="Lu H."/>
        </authorList>
    </citation>
    <scope>NUCLEOTIDE SEQUENCE [LARGE SCALE GENOMIC DNA]</scope>
    <source>
        <strain evidence="2 3">FT92W</strain>
    </source>
</reference>
<feature type="transmembrane region" description="Helical" evidence="1">
    <location>
        <begin position="418"/>
        <end position="437"/>
    </location>
</feature>
<sequence>MMRAVAGALRHWTTHWSASHGVRWLFVARTLLAAFGALGLAFYFGLDSPSTAMTTTFILALPSAGMVLEKAYYRLLGTVVGCAAALALCALFVQQAPLLFAGIALWLAACTCGAALHRNQQSYSFVLAGYTAAMIAIPALDAPEAAFMLAATRLTEVGVGILCAGLVHDVLFPRRQHAGVLQIAAARRERFAAFCRDVLSHRLDAGAAELAHLRFAADIAALETGRAAASFEAAHSPAQTRRLHAFNSAFMAVLGTSYTLHRLLLRLRAQDGSALPDLLEPRLAALAAAMALPLWSPPEPGYAGEPGDGLTHAQRIDLETAHELLDRFTHEYSAFAALHDSLARNDASGTEHAWTYEPATPWPIVLASGARAACALLAAGACWYWLAWPYAANALILSCIFCALASSSPRPVAMVRQILSGFLLAWPLSFATEFWLVMLADSFVTLVLAAAPLFGLGAWLATDPQRAGMGIGVMLFAAQVIAPANQMRYDMGVFLNSTLAMIGGVLLAWAVFAVLLPQHTMGRAAYIARALWRETQAACIGRPFTATVTERHLRRLRHRFDNRVRDLLNQLATASGPAPGADTRAVVRQALMLLELGHAAIGLRVLASRAQTGVTRDTLHACVQALAAYCHRPSPASHGAVLDAVLAAGATIRAALPCADAGRNARLRAALADLHALHTSLLSMYQEIIVKL</sequence>
<protein>
    <submittedName>
        <fullName evidence="2">FUSC family protein</fullName>
    </submittedName>
</protein>
<feature type="transmembrane region" description="Helical" evidence="1">
    <location>
        <begin position="21"/>
        <end position="44"/>
    </location>
</feature>
<organism evidence="2 3">
    <name type="scientific">Pseudoduganella rivuli</name>
    <dbReference type="NCBI Taxonomy" id="2666085"/>
    <lineage>
        <taxon>Bacteria</taxon>
        <taxon>Pseudomonadati</taxon>
        <taxon>Pseudomonadota</taxon>
        <taxon>Betaproteobacteria</taxon>
        <taxon>Burkholderiales</taxon>
        <taxon>Oxalobacteraceae</taxon>
        <taxon>Telluria group</taxon>
        <taxon>Pseudoduganella</taxon>
    </lineage>
</organism>
<dbReference type="EMBL" id="WKJJ01000013">
    <property type="protein sequence ID" value="MRV74128.1"/>
    <property type="molecule type" value="Genomic_DNA"/>
</dbReference>
<dbReference type="Proteomes" id="UP000446768">
    <property type="component" value="Unassembled WGS sequence"/>
</dbReference>
<evidence type="ECO:0000313" key="3">
    <source>
        <dbReference type="Proteomes" id="UP000446768"/>
    </source>
</evidence>
<evidence type="ECO:0000313" key="2">
    <source>
        <dbReference type="EMBL" id="MRV74128.1"/>
    </source>
</evidence>
<gene>
    <name evidence="2" type="ORF">GJ700_20675</name>
</gene>
<feature type="transmembrane region" description="Helical" evidence="1">
    <location>
        <begin position="493"/>
        <end position="516"/>
    </location>
</feature>
<dbReference type="GO" id="GO:0022857">
    <property type="term" value="F:transmembrane transporter activity"/>
    <property type="evidence" value="ECO:0007669"/>
    <property type="project" value="InterPro"/>
</dbReference>
<keyword evidence="1" id="KW-0812">Transmembrane</keyword>
<feature type="transmembrane region" description="Helical" evidence="1">
    <location>
        <begin position="387"/>
        <end position="406"/>
    </location>
</feature>
<feature type="transmembrane region" description="Helical" evidence="1">
    <location>
        <begin position="468"/>
        <end position="487"/>
    </location>
</feature>
<feature type="transmembrane region" description="Helical" evidence="1">
    <location>
        <begin position="99"/>
        <end position="116"/>
    </location>
</feature>
<comment type="caution">
    <text evidence="2">The sequence shown here is derived from an EMBL/GenBank/DDBJ whole genome shotgun (WGS) entry which is preliminary data.</text>
</comment>
<keyword evidence="3" id="KW-1185">Reference proteome</keyword>
<dbReference type="AlphaFoldDB" id="A0A7X2IQJ2"/>
<keyword evidence="1" id="KW-1133">Transmembrane helix</keyword>